<dbReference type="InterPro" id="IPR014756">
    <property type="entry name" value="Ig_E-set"/>
</dbReference>
<name>A0ABS0ZI97_9STRE</name>
<protein>
    <submittedName>
        <fullName evidence="7">C69 family dipeptidase</fullName>
    </submittedName>
</protein>
<feature type="compositionally biased region" description="Polar residues" evidence="5">
    <location>
        <begin position="718"/>
        <end position="736"/>
    </location>
</feature>
<keyword evidence="1" id="KW-0134">Cell wall</keyword>
<dbReference type="NCBIfam" id="TIGR01167">
    <property type="entry name" value="LPXTG_anchor"/>
    <property type="match status" value="1"/>
</dbReference>
<dbReference type="Pfam" id="PF03577">
    <property type="entry name" value="Peptidase_C69"/>
    <property type="match status" value="1"/>
</dbReference>
<evidence type="ECO:0000259" key="6">
    <source>
        <dbReference type="Pfam" id="PF00746"/>
    </source>
</evidence>
<keyword evidence="3" id="KW-0732">Signal</keyword>
<feature type="domain" description="Gram-positive cocci surface proteins LPxTG" evidence="6">
    <location>
        <begin position="718"/>
        <end position="756"/>
    </location>
</feature>
<evidence type="ECO:0000313" key="7">
    <source>
        <dbReference type="EMBL" id="MBJ8325261.1"/>
    </source>
</evidence>
<evidence type="ECO:0000313" key="8">
    <source>
        <dbReference type="Proteomes" id="UP000653045"/>
    </source>
</evidence>
<dbReference type="EMBL" id="JAENBO010000001">
    <property type="protein sequence ID" value="MBJ8325261.1"/>
    <property type="molecule type" value="Genomic_DNA"/>
</dbReference>
<dbReference type="RefSeq" id="WP_199574823.1">
    <property type="nucleotide sequence ID" value="NZ_JAENBO010000001.1"/>
</dbReference>
<gene>
    <name evidence="7" type="ORF">JHK62_01030</name>
</gene>
<dbReference type="PANTHER" id="PTHR12994">
    <property type="entry name" value="SECERNIN"/>
    <property type="match status" value="1"/>
</dbReference>
<evidence type="ECO:0000256" key="5">
    <source>
        <dbReference type="SAM" id="MobiDB-lite"/>
    </source>
</evidence>
<organism evidence="7 8">
    <name type="scientific">Streptococcus pacificus</name>
    <dbReference type="NCBI Taxonomy" id="2740577"/>
    <lineage>
        <taxon>Bacteria</taxon>
        <taxon>Bacillati</taxon>
        <taxon>Bacillota</taxon>
        <taxon>Bacilli</taxon>
        <taxon>Lactobacillales</taxon>
        <taxon>Streptococcaceae</taxon>
        <taxon>Streptococcus</taxon>
    </lineage>
</organism>
<feature type="compositionally biased region" description="Polar residues" evidence="5">
    <location>
        <begin position="675"/>
        <end position="685"/>
    </location>
</feature>
<evidence type="ECO:0000256" key="3">
    <source>
        <dbReference type="ARBA" id="ARBA00022729"/>
    </source>
</evidence>
<evidence type="ECO:0000256" key="4">
    <source>
        <dbReference type="ARBA" id="ARBA00023088"/>
    </source>
</evidence>
<dbReference type="Proteomes" id="UP000653045">
    <property type="component" value="Unassembled WGS sequence"/>
</dbReference>
<sequence>MLCFVFFSFTMTVDACTGFIVGSDLTEDGKAYFGRTEDLEVNHNKVYQVHEAGEYKAGDKIVDVSTSEDGGYEYVMEKDSNQFTSVSDTTPEYGIFDEAGFNDKGLIVDMTVSASYRDEIETADAYVEKGVTEAVLPTVVLANADTADQAVELIANEVATKGASEGNDLVVADHNDTWYMEIYSGHQFVAMRYPKNKFSVMPNTFWLNEVTLDIGQEFDNYIVSNNGQFLYSKGIFDVAKKAGTFKGDEKKRVIDLAGSYAPEKLVESNRSRVYSGIKHLNPDANVSLEDQYYNFLQDAPEKSISLQDLMALTRNRMEHIGLVADELGDPSLYPIGNRNTMEAHIFQLDHEKMTDTYPGVMWLAMGSPLVSPYVPYYPNQTTGIAAIQNQTNAFSEDSMYWVAMDILHMVETNRDEFMKIVNDKLTPAQQEIMNQAVLDGPQTSEAATANNNELAEKAFATMKEIREELMVAHAKYLAENDYVVNYRINRRTRDFAGTTLTVEKGTSDKKILLAINGAGQIKATDVYGNELPELNKELTYSIAKKAIDNPIFYDDQNKVIAYDLVNDFYVFKTKATNITFKKAVEYKIVEGANQTWQSDDSKDLTIVSDGDMAKFLNLTIDGQVVDANNYDISEGSTKITLKADYLKTLATSEDKEHDITLNFNDGYASTKLTVTKLSNNVTPPSKDNESKDPKKDDVSSPKDTKTTQENAQLPKKMATNQKDLPKTGDSTNTAVTGTLVALSSLALYGYGRKKREGEM</sequence>
<dbReference type="Pfam" id="PF00746">
    <property type="entry name" value="Gram_pos_anchor"/>
    <property type="match status" value="1"/>
</dbReference>
<dbReference type="Gene3D" id="2.60.40.10">
    <property type="entry name" value="Immunoglobulins"/>
    <property type="match status" value="1"/>
</dbReference>
<keyword evidence="8" id="KW-1185">Reference proteome</keyword>
<reference evidence="7 8" key="1">
    <citation type="journal article" date="2021" name="Int. J. Syst. Evol. Microbiol.">
        <title>Streptococcus vicugnae sp. nov., isolated from faeces of alpacas (Vicugna pacos) and cattle (Bos taurus), Streptococcus zalophi sp. nov., and Streptococcus pacificus sp. nov., isolated from respiratory tract of California sea lions (Zalophus californianus).</title>
        <authorList>
            <person name="Volokhov D.V."/>
            <person name="Zagorodnyaya T.A."/>
            <person name="Shen Z."/>
            <person name="Blom J."/>
            <person name="Furtak V.A."/>
            <person name="Eisenberg T."/>
            <person name="Fan P."/>
            <person name="Jeong K.C."/>
            <person name="Gao Y."/>
            <person name="Zhang S."/>
            <person name="Amselle M."/>
        </authorList>
    </citation>
    <scope>NUCLEOTIDE SEQUENCE [LARGE SCALE GENOMIC DNA]</scope>
    <source>
        <strain evidence="7 8">CSL7591</strain>
    </source>
</reference>
<feature type="compositionally biased region" description="Basic and acidic residues" evidence="5">
    <location>
        <begin position="686"/>
        <end position="706"/>
    </location>
</feature>
<feature type="region of interest" description="Disordered" evidence="5">
    <location>
        <begin position="675"/>
        <end position="736"/>
    </location>
</feature>
<dbReference type="PANTHER" id="PTHR12994:SF17">
    <property type="entry name" value="LD30995P"/>
    <property type="match status" value="1"/>
</dbReference>
<dbReference type="InterPro" id="IPR019931">
    <property type="entry name" value="LPXTG_anchor"/>
</dbReference>
<dbReference type="Gene3D" id="3.60.60.10">
    <property type="entry name" value="Penicillin V Acylase, Chain A"/>
    <property type="match status" value="1"/>
</dbReference>
<evidence type="ECO:0000256" key="2">
    <source>
        <dbReference type="ARBA" id="ARBA00022525"/>
    </source>
</evidence>
<dbReference type="InterPro" id="IPR013783">
    <property type="entry name" value="Ig-like_fold"/>
</dbReference>
<dbReference type="InterPro" id="IPR005322">
    <property type="entry name" value="Peptidase_C69"/>
</dbReference>
<proteinExistence type="predicted"/>
<evidence type="ECO:0000256" key="1">
    <source>
        <dbReference type="ARBA" id="ARBA00022512"/>
    </source>
</evidence>
<keyword evidence="4" id="KW-0572">Peptidoglycan-anchor</keyword>
<dbReference type="SUPFAM" id="SSF81296">
    <property type="entry name" value="E set domains"/>
    <property type="match status" value="1"/>
</dbReference>
<accession>A0ABS0ZI97</accession>
<keyword evidence="2" id="KW-0964">Secreted</keyword>
<comment type="caution">
    <text evidence="7">The sequence shown here is derived from an EMBL/GenBank/DDBJ whole genome shotgun (WGS) entry which is preliminary data.</text>
</comment>